<protein>
    <submittedName>
        <fullName evidence="4">Uncharacterized protein</fullName>
    </submittedName>
</protein>
<feature type="transmembrane region" description="Helical" evidence="2">
    <location>
        <begin position="206"/>
        <end position="229"/>
    </location>
</feature>
<evidence type="ECO:0000256" key="1">
    <source>
        <dbReference type="SAM" id="MobiDB-lite"/>
    </source>
</evidence>
<feature type="transmembrane region" description="Helical" evidence="2">
    <location>
        <begin position="172"/>
        <end position="194"/>
    </location>
</feature>
<evidence type="ECO:0000256" key="2">
    <source>
        <dbReference type="SAM" id="Phobius"/>
    </source>
</evidence>
<evidence type="ECO:0000313" key="4">
    <source>
        <dbReference type="EMBL" id="MVX60979.1"/>
    </source>
</evidence>
<feature type="transmembrane region" description="Helical" evidence="2">
    <location>
        <begin position="149"/>
        <end position="166"/>
    </location>
</feature>
<dbReference type="Proteomes" id="UP000463388">
    <property type="component" value="Unassembled WGS sequence"/>
</dbReference>
<proteinExistence type="predicted"/>
<feature type="signal peptide" evidence="3">
    <location>
        <begin position="1"/>
        <end position="17"/>
    </location>
</feature>
<dbReference type="OrthoDB" id="3531307at2"/>
<keyword evidence="2" id="KW-0472">Membrane</keyword>
<name>A0A6N8JPJ1_9ACTN</name>
<comment type="caution">
    <text evidence="4">The sequence shown here is derived from an EMBL/GenBank/DDBJ whole genome shotgun (WGS) entry which is preliminary data.</text>
</comment>
<keyword evidence="2" id="KW-0812">Transmembrane</keyword>
<feature type="transmembrane region" description="Helical" evidence="2">
    <location>
        <begin position="120"/>
        <end position="137"/>
    </location>
</feature>
<feature type="transmembrane region" description="Helical" evidence="2">
    <location>
        <begin position="241"/>
        <end position="259"/>
    </location>
</feature>
<feature type="compositionally biased region" description="Basic residues" evidence="1">
    <location>
        <begin position="56"/>
        <end position="65"/>
    </location>
</feature>
<keyword evidence="3" id="KW-0732">Signal</keyword>
<feature type="region of interest" description="Disordered" evidence="1">
    <location>
        <begin position="44"/>
        <end position="72"/>
    </location>
</feature>
<feature type="chain" id="PRO_5026960472" evidence="3">
    <location>
        <begin position="18"/>
        <end position="263"/>
    </location>
</feature>
<dbReference type="InterPro" id="IPR036259">
    <property type="entry name" value="MFS_trans_sf"/>
</dbReference>
<sequence>MAVVIFTVMAALPPTAAAPCYLILACGSAVPLLAAAPAPLEAHPANEPPGASAPRAVHKPKRRPDRRAFREPADGPLRSKLASLKVIPWELVVLMASYALLFRILVFFDLPVPHEGLEQLVAAIIRIGGMGLLLLYLRRTHFTPNIQQIIAPLFFLTLLGLALLPGPQELTATLAVALISSSWTFFYVLMWLILPEIADERGADPFAVLIGGWAILNALLLLAAPLAYFFEVQVTQGTLSLTALVLIVIYTLTVALLLYRHSA</sequence>
<keyword evidence="2" id="KW-1133">Transmembrane helix</keyword>
<dbReference type="AlphaFoldDB" id="A0A6N8JPJ1"/>
<keyword evidence="5" id="KW-1185">Reference proteome</keyword>
<dbReference type="SUPFAM" id="SSF103473">
    <property type="entry name" value="MFS general substrate transporter"/>
    <property type="match status" value="1"/>
</dbReference>
<gene>
    <name evidence="4" type="ORF">GKZ27_05845</name>
</gene>
<feature type="transmembrane region" description="Helical" evidence="2">
    <location>
        <begin position="86"/>
        <end position="108"/>
    </location>
</feature>
<reference evidence="4 5" key="1">
    <citation type="submission" date="2019-12" db="EMBL/GenBank/DDBJ databases">
        <title>Microbes associate with the intestines of laboratory mice.</title>
        <authorList>
            <person name="Navarre W."/>
            <person name="Wong E."/>
        </authorList>
    </citation>
    <scope>NUCLEOTIDE SEQUENCE [LARGE SCALE GENOMIC DNA]</scope>
    <source>
        <strain evidence="4 5">NM66_B29</strain>
    </source>
</reference>
<evidence type="ECO:0000313" key="5">
    <source>
        <dbReference type="Proteomes" id="UP000463388"/>
    </source>
</evidence>
<dbReference type="RefSeq" id="WP_160345832.1">
    <property type="nucleotide sequence ID" value="NZ_WSRR01000010.1"/>
</dbReference>
<evidence type="ECO:0000256" key="3">
    <source>
        <dbReference type="SAM" id="SignalP"/>
    </source>
</evidence>
<organism evidence="4 5">
    <name type="scientific">Adlercreutzia mucosicola</name>
    <dbReference type="NCBI Taxonomy" id="580026"/>
    <lineage>
        <taxon>Bacteria</taxon>
        <taxon>Bacillati</taxon>
        <taxon>Actinomycetota</taxon>
        <taxon>Coriobacteriia</taxon>
        <taxon>Eggerthellales</taxon>
        <taxon>Eggerthellaceae</taxon>
        <taxon>Adlercreutzia</taxon>
    </lineage>
</organism>
<dbReference type="EMBL" id="WSRR01000010">
    <property type="protein sequence ID" value="MVX60979.1"/>
    <property type="molecule type" value="Genomic_DNA"/>
</dbReference>
<accession>A0A6N8JPJ1</accession>